<dbReference type="STRING" id="402881.Plav_0532"/>
<dbReference type="PANTHER" id="PTHR30203:SF32">
    <property type="entry name" value="CATION EFFLUX SYSTEM PROTEIN CUSC"/>
    <property type="match status" value="1"/>
</dbReference>
<dbReference type="OrthoDB" id="9783100at2"/>
<keyword evidence="2 3" id="KW-0449">Lipoprotein</keyword>
<dbReference type="Pfam" id="PF02321">
    <property type="entry name" value="OEP"/>
    <property type="match status" value="2"/>
</dbReference>
<dbReference type="eggNOG" id="COG1538">
    <property type="taxonomic scope" value="Bacteria"/>
</dbReference>
<keyword evidence="2" id="KW-0564">Palmitate</keyword>
<evidence type="ECO:0000313" key="3">
    <source>
        <dbReference type="EMBL" id="ABS62155.1"/>
    </source>
</evidence>
<feature type="chain" id="PRO_5001436649" evidence="2">
    <location>
        <begin position="22"/>
        <end position="475"/>
    </location>
</feature>
<sequence>MNRFSPALALSFLFLGACTLAPDYVRPAAPIPSGWPTGAAYEDAAAKDGVEVADLGWQDFFLSDEMRNLIAQALANNRDMREAVLNVEQARALYRVQRADLLPSISGDGTMTRERVPGDISGTGQAQTGTSYRVQANIASYELDLFGRVRSLNEQALQEYFATDEARRAAQIALIAEVANAYLTLRADQRLLALTEETLQTQEKSLELVQMTFDRGISSKLDLVQSQTAVETARVNRYAFIRQVALDRNALTLLVGAPIDDDALDRAENIDSFVADLPAGLPSDLLRNRPDIRQAEHVLQGANANIGAARAAFFPSITLTAAGGTASGSLSGLFEPGSGAWSFMPQISLPIFQGGRNLANLEVAEIQKDINIARYEGTIQTAFREVADALAGRGTYDAQVAAQQALVDATDESYALAERRYRSGIDSFLTLLDAQRSLYAAEQELIRTRLARVSNTVNLYKVLGGGGLAEAADEK</sequence>
<evidence type="ECO:0000313" key="4">
    <source>
        <dbReference type="Proteomes" id="UP000006377"/>
    </source>
</evidence>
<reference evidence="3 4" key="1">
    <citation type="journal article" date="2011" name="Stand. Genomic Sci.">
        <title>Complete genome sequence of Parvibaculum lavamentivorans type strain (DS-1(T)).</title>
        <authorList>
            <person name="Schleheck D."/>
            <person name="Weiss M."/>
            <person name="Pitluck S."/>
            <person name="Bruce D."/>
            <person name="Land M.L."/>
            <person name="Han S."/>
            <person name="Saunders E."/>
            <person name="Tapia R."/>
            <person name="Detter C."/>
            <person name="Brettin T."/>
            <person name="Han J."/>
            <person name="Woyke T."/>
            <person name="Goodwin L."/>
            <person name="Pennacchio L."/>
            <person name="Nolan M."/>
            <person name="Cook A.M."/>
            <person name="Kjelleberg S."/>
            <person name="Thomas T."/>
        </authorList>
    </citation>
    <scope>NUCLEOTIDE SEQUENCE [LARGE SCALE GENOMIC DNA]</scope>
    <source>
        <strain evidence="4">DS-1 / DSM 13023 / NCIMB 13966</strain>
    </source>
</reference>
<dbReference type="KEGG" id="pla:Plav_0532"/>
<dbReference type="GO" id="GO:0015562">
    <property type="term" value="F:efflux transmembrane transporter activity"/>
    <property type="evidence" value="ECO:0007669"/>
    <property type="project" value="InterPro"/>
</dbReference>
<evidence type="ECO:0000256" key="1">
    <source>
        <dbReference type="ARBA" id="ARBA00007613"/>
    </source>
</evidence>
<accession>A7HQH2</accession>
<proteinExistence type="inferred from homology"/>
<keyword evidence="4" id="KW-1185">Reference proteome</keyword>
<dbReference type="RefSeq" id="WP_011995446.1">
    <property type="nucleotide sequence ID" value="NC_009719.1"/>
</dbReference>
<dbReference type="Proteomes" id="UP000006377">
    <property type="component" value="Chromosome"/>
</dbReference>
<dbReference type="SUPFAM" id="SSF56954">
    <property type="entry name" value="Outer membrane efflux proteins (OEP)"/>
    <property type="match status" value="1"/>
</dbReference>
<dbReference type="HOGENOM" id="CLU_012817_13_3_5"/>
<keyword evidence="2" id="KW-0732">Signal</keyword>
<dbReference type="Gene3D" id="1.20.1600.10">
    <property type="entry name" value="Outer membrane efflux proteins (OEP)"/>
    <property type="match status" value="1"/>
</dbReference>
<comment type="subcellular location">
    <subcellularLocation>
        <location evidence="2">Cell membrane</location>
        <topology evidence="2">Lipid-anchor</topology>
    </subcellularLocation>
</comment>
<protein>
    <submittedName>
        <fullName evidence="3">RND efflux system, outer membrane lipoprotein, NodT family</fullName>
    </submittedName>
</protein>
<dbReference type="NCBIfam" id="TIGR01845">
    <property type="entry name" value="outer_NodT"/>
    <property type="match status" value="1"/>
</dbReference>
<dbReference type="AlphaFoldDB" id="A7HQH2"/>
<dbReference type="PANTHER" id="PTHR30203">
    <property type="entry name" value="OUTER MEMBRANE CATION EFFLUX PROTEIN"/>
    <property type="match status" value="1"/>
</dbReference>
<dbReference type="InterPro" id="IPR010131">
    <property type="entry name" value="MdtP/NodT-like"/>
</dbReference>
<dbReference type="InterPro" id="IPR003423">
    <property type="entry name" value="OMP_efflux"/>
</dbReference>
<gene>
    <name evidence="3" type="ordered locus">Plav_0532</name>
</gene>
<dbReference type="Gene3D" id="2.20.200.10">
    <property type="entry name" value="Outer membrane efflux proteins (OEP)"/>
    <property type="match status" value="1"/>
</dbReference>
<dbReference type="GO" id="GO:0005886">
    <property type="term" value="C:plasma membrane"/>
    <property type="evidence" value="ECO:0007669"/>
    <property type="project" value="UniProtKB-SubCell"/>
</dbReference>
<organism evidence="3 4">
    <name type="scientific">Parvibaculum lavamentivorans (strain DS-1 / DSM 13023 / NCIMB 13966)</name>
    <dbReference type="NCBI Taxonomy" id="402881"/>
    <lineage>
        <taxon>Bacteria</taxon>
        <taxon>Pseudomonadati</taxon>
        <taxon>Pseudomonadota</taxon>
        <taxon>Alphaproteobacteria</taxon>
        <taxon>Hyphomicrobiales</taxon>
        <taxon>Parvibaculaceae</taxon>
        <taxon>Parvibaculum</taxon>
    </lineage>
</organism>
<feature type="signal peptide" evidence="2">
    <location>
        <begin position="1"/>
        <end position="21"/>
    </location>
</feature>
<keyword evidence="2" id="KW-0472">Membrane</keyword>
<comment type="similarity">
    <text evidence="1 2">Belongs to the outer membrane factor (OMF) (TC 1.B.17) family.</text>
</comment>
<dbReference type="EMBL" id="CP000774">
    <property type="protein sequence ID" value="ABS62155.1"/>
    <property type="molecule type" value="Genomic_DNA"/>
</dbReference>
<keyword evidence="2" id="KW-1134">Transmembrane beta strand</keyword>
<dbReference type="PROSITE" id="PS51257">
    <property type="entry name" value="PROKAR_LIPOPROTEIN"/>
    <property type="match status" value="1"/>
</dbReference>
<evidence type="ECO:0000256" key="2">
    <source>
        <dbReference type="RuleBase" id="RU362097"/>
    </source>
</evidence>
<keyword evidence="2" id="KW-0812">Transmembrane</keyword>
<name>A7HQH2_PARL1</name>